<feature type="transmembrane region" description="Helical" evidence="14">
    <location>
        <begin position="234"/>
        <end position="253"/>
    </location>
</feature>
<dbReference type="InterPro" id="IPR005467">
    <property type="entry name" value="His_kinase_dom"/>
</dbReference>
<evidence type="ECO:0000256" key="14">
    <source>
        <dbReference type="SAM" id="Phobius"/>
    </source>
</evidence>
<evidence type="ECO:0000256" key="10">
    <source>
        <dbReference type="ARBA" id="ARBA00022840"/>
    </source>
</evidence>
<sequence>MGIRWKRSKQTYGPKKPGRIRRWITYWRNHWRDLKWLYVFSVLIGAYFIQQAYDFIAYRSYPAIINIYVSGILMIALFVLMFGQIQKDTSSPGFMTWMKNWNMDTLIILYVAFLLAGLVAVILSASALFWYYNAVYYYYYPGNQLFILFVFLAMIHNALVMIIIRHFKDPALRNATWTKKVIKNISSKIQKKNLEYQKKYDFDKKNRIWINGLALGMLLVGLWQISGILSGGRISFFSVLLFLLLLTLLLYWLKGHLGFLSDVGIMVREIHNMSEGNAMDLSEIPEDSMICEAKEDLTHIHEDLAESIQKQVRSEKMKVDLITNVSHDLKTPLTSIIGYIDLLKKMELSDEARDYVDILAQKSERLKAMIQDVFEVSKATSGNADMRIEQLDICKLLIQTLGDMEDKIERSGRTIKRNMPEEGIYVMADGHKLYRIYQNIMENALKYSLEGTRIYVDVTVERNQVQTVVKNISSYEMNFTEETITERFTRGDVSRTTEGHGLGLAIVKSFSEACGGRFHIDIDGDLFKAILTFPCVEYEEAEGTEDQKVKVSLGKTVD</sequence>
<keyword evidence="7 14" id="KW-0812">Transmembrane</keyword>
<evidence type="ECO:0000256" key="12">
    <source>
        <dbReference type="ARBA" id="ARBA00023012"/>
    </source>
</evidence>
<evidence type="ECO:0000256" key="9">
    <source>
        <dbReference type="ARBA" id="ARBA00022777"/>
    </source>
</evidence>
<dbReference type="FunFam" id="1.10.287.130:FF:000001">
    <property type="entry name" value="Two-component sensor histidine kinase"/>
    <property type="match status" value="1"/>
</dbReference>
<dbReference type="EMBL" id="DVLT01000037">
    <property type="protein sequence ID" value="HIU02680.1"/>
    <property type="molecule type" value="Genomic_DNA"/>
</dbReference>
<evidence type="ECO:0000256" key="8">
    <source>
        <dbReference type="ARBA" id="ARBA00022741"/>
    </source>
</evidence>
<proteinExistence type="predicted"/>
<evidence type="ECO:0000256" key="1">
    <source>
        <dbReference type="ARBA" id="ARBA00000085"/>
    </source>
</evidence>
<keyword evidence="10" id="KW-0067">ATP-binding</keyword>
<keyword evidence="6" id="KW-0808">Transferase</keyword>
<evidence type="ECO:0000313" key="16">
    <source>
        <dbReference type="EMBL" id="HIU02680.1"/>
    </source>
</evidence>
<feature type="transmembrane region" description="Helical" evidence="14">
    <location>
        <begin position="106"/>
        <end position="132"/>
    </location>
</feature>
<comment type="catalytic activity">
    <reaction evidence="1">
        <text>ATP + protein L-histidine = ADP + protein N-phospho-L-histidine.</text>
        <dbReference type="EC" id="2.7.13.3"/>
    </reaction>
</comment>
<accession>A0A9D1HFS7</accession>
<evidence type="ECO:0000256" key="3">
    <source>
        <dbReference type="ARBA" id="ARBA00012438"/>
    </source>
</evidence>
<evidence type="ECO:0000256" key="11">
    <source>
        <dbReference type="ARBA" id="ARBA00022989"/>
    </source>
</evidence>
<dbReference type="SMART" id="SM00388">
    <property type="entry name" value="HisKA"/>
    <property type="match status" value="1"/>
</dbReference>
<feature type="transmembrane region" description="Helical" evidence="14">
    <location>
        <begin position="36"/>
        <end position="53"/>
    </location>
</feature>
<dbReference type="InterPro" id="IPR036097">
    <property type="entry name" value="HisK_dim/P_sf"/>
</dbReference>
<dbReference type="InterPro" id="IPR050398">
    <property type="entry name" value="HssS/ArlS-like"/>
</dbReference>
<dbReference type="PANTHER" id="PTHR45528">
    <property type="entry name" value="SENSOR HISTIDINE KINASE CPXA"/>
    <property type="match status" value="1"/>
</dbReference>
<comment type="caution">
    <text evidence="16">The sequence shown here is derived from an EMBL/GenBank/DDBJ whole genome shotgun (WGS) entry which is preliminary data.</text>
</comment>
<keyword evidence="5" id="KW-0597">Phosphoprotein</keyword>
<keyword evidence="13 14" id="KW-0472">Membrane</keyword>
<dbReference type="GO" id="GO:0005886">
    <property type="term" value="C:plasma membrane"/>
    <property type="evidence" value="ECO:0007669"/>
    <property type="project" value="UniProtKB-SubCell"/>
</dbReference>
<dbReference type="GO" id="GO:0000155">
    <property type="term" value="F:phosphorelay sensor kinase activity"/>
    <property type="evidence" value="ECO:0007669"/>
    <property type="project" value="InterPro"/>
</dbReference>
<dbReference type="EC" id="2.7.13.3" evidence="3"/>
<dbReference type="Pfam" id="PF02518">
    <property type="entry name" value="HATPase_c"/>
    <property type="match status" value="1"/>
</dbReference>
<evidence type="ECO:0000256" key="6">
    <source>
        <dbReference type="ARBA" id="ARBA00022679"/>
    </source>
</evidence>
<gene>
    <name evidence="16" type="ORF">IAB63_05455</name>
</gene>
<dbReference type="InterPro" id="IPR003661">
    <property type="entry name" value="HisK_dim/P_dom"/>
</dbReference>
<keyword evidence="11 14" id="KW-1133">Transmembrane helix</keyword>
<dbReference type="SUPFAM" id="SSF47384">
    <property type="entry name" value="Homodimeric domain of signal transducing histidine kinase"/>
    <property type="match status" value="1"/>
</dbReference>
<dbReference type="SUPFAM" id="SSF55874">
    <property type="entry name" value="ATPase domain of HSP90 chaperone/DNA topoisomerase II/histidine kinase"/>
    <property type="match status" value="1"/>
</dbReference>
<comment type="subcellular location">
    <subcellularLocation>
        <location evidence="2">Cell membrane</location>
        <topology evidence="2">Multi-pass membrane protein</topology>
    </subcellularLocation>
</comment>
<evidence type="ECO:0000256" key="5">
    <source>
        <dbReference type="ARBA" id="ARBA00022553"/>
    </source>
</evidence>
<dbReference type="InterPro" id="IPR036890">
    <property type="entry name" value="HATPase_C_sf"/>
</dbReference>
<feature type="transmembrane region" description="Helical" evidence="14">
    <location>
        <begin position="65"/>
        <end position="85"/>
    </location>
</feature>
<protein>
    <recommendedName>
        <fullName evidence="3">histidine kinase</fullName>
        <ecNumber evidence="3">2.7.13.3</ecNumber>
    </recommendedName>
</protein>
<dbReference type="InterPro" id="IPR003594">
    <property type="entry name" value="HATPase_dom"/>
</dbReference>
<feature type="domain" description="Histidine kinase" evidence="15">
    <location>
        <begin position="324"/>
        <end position="537"/>
    </location>
</feature>
<dbReference type="Pfam" id="PF00512">
    <property type="entry name" value="HisKA"/>
    <property type="match status" value="1"/>
</dbReference>
<organism evidence="16 17">
    <name type="scientific">Candidatus Onthocola gallistercoris</name>
    <dbReference type="NCBI Taxonomy" id="2840876"/>
    <lineage>
        <taxon>Bacteria</taxon>
        <taxon>Bacillati</taxon>
        <taxon>Bacillota</taxon>
        <taxon>Bacilli</taxon>
        <taxon>Candidatus Onthocola</taxon>
    </lineage>
</organism>
<evidence type="ECO:0000256" key="7">
    <source>
        <dbReference type="ARBA" id="ARBA00022692"/>
    </source>
</evidence>
<keyword evidence="4" id="KW-1003">Cell membrane</keyword>
<evidence type="ECO:0000313" key="17">
    <source>
        <dbReference type="Proteomes" id="UP000824164"/>
    </source>
</evidence>
<reference evidence="16" key="1">
    <citation type="submission" date="2020-10" db="EMBL/GenBank/DDBJ databases">
        <authorList>
            <person name="Gilroy R."/>
        </authorList>
    </citation>
    <scope>NUCLEOTIDE SEQUENCE</scope>
    <source>
        <strain evidence="16">CHK187-14744</strain>
    </source>
</reference>
<evidence type="ECO:0000256" key="4">
    <source>
        <dbReference type="ARBA" id="ARBA00022475"/>
    </source>
</evidence>
<keyword evidence="8" id="KW-0547">Nucleotide-binding</keyword>
<dbReference type="CDD" id="cd00082">
    <property type="entry name" value="HisKA"/>
    <property type="match status" value="1"/>
</dbReference>
<feature type="transmembrane region" description="Helical" evidence="14">
    <location>
        <begin position="208"/>
        <end position="228"/>
    </location>
</feature>
<evidence type="ECO:0000256" key="2">
    <source>
        <dbReference type="ARBA" id="ARBA00004651"/>
    </source>
</evidence>
<dbReference type="GO" id="GO:0005524">
    <property type="term" value="F:ATP binding"/>
    <property type="evidence" value="ECO:0007669"/>
    <property type="project" value="UniProtKB-KW"/>
</dbReference>
<keyword evidence="9" id="KW-0418">Kinase</keyword>
<dbReference type="AlphaFoldDB" id="A0A9D1HFS7"/>
<evidence type="ECO:0000256" key="13">
    <source>
        <dbReference type="ARBA" id="ARBA00023136"/>
    </source>
</evidence>
<dbReference type="Proteomes" id="UP000824164">
    <property type="component" value="Unassembled WGS sequence"/>
</dbReference>
<name>A0A9D1HFS7_9FIRM</name>
<dbReference type="SMART" id="SM00387">
    <property type="entry name" value="HATPase_c"/>
    <property type="match status" value="1"/>
</dbReference>
<dbReference type="PANTHER" id="PTHR45528:SF1">
    <property type="entry name" value="SENSOR HISTIDINE KINASE CPXA"/>
    <property type="match status" value="1"/>
</dbReference>
<feature type="transmembrane region" description="Helical" evidence="14">
    <location>
        <begin position="144"/>
        <end position="164"/>
    </location>
</feature>
<keyword evidence="12" id="KW-0902">Two-component regulatory system</keyword>
<evidence type="ECO:0000259" key="15">
    <source>
        <dbReference type="PROSITE" id="PS50109"/>
    </source>
</evidence>
<dbReference type="Gene3D" id="3.30.565.10">
    <property type="entry name" value="Histidine kinase-like ATPase, C-terminal domain"/>
    <property type="match status" value="1"/>
</dbReference>
<dbReference type="Gene3D" id="1.10.287.130">
    <property type="match status" value="1"/>
</dbReference>
<dbReference type="PROSITE" id="PS50109">
    <property type="entry name" value="HIS_KIN"/>
    <property type="match status" value="1"/>
</dbReference>
<reference evidence="16" key="2">
    <citation type="journal article" date="2021" name="PeerJ">
        <title>Extensive microbial diversity within the chicken gut microbiome revealed by metagenomics and culture.</title>
        <authorList>
            <person name="Gilroy R."/>
            <person name="Ravi A."/>
            <person name="Getino M."/>
            <person name="Pursley I."/>
            <person name="Horton D.L."/>
            <person name="Alikhan N.F."/>
            <person name="Baker D."/>
            <person name="Gharbi K."/>
            <person name="Hall N."/>
            <person name="Watson M."/>
            <person name="Adriaenssens E.M."/>
            <person name="Foster-Nyarko E."/>
            <person name="Jarju S."/>
            <person name="Secka A."/>
            <person name="Antonio M."/>
            <person name="Oren A."/>
            <person name="Chaudhuri R.R."/>
            <person name="La Ragione R."/>
            <person name="Hildebrand F."/>
            <person name="Pallen M.J."/>
        </authorList>
    </citation>
    <scope>NUCLEOTIDE SEQUENCE</scope>
    <source>
        <strain evidence="16">CHK187-14744</strain>
    </source>
</reference>